<reference evidence="2" key="1">
    <citation type="journal article" date="2015" name="Nature">
        <title>Complex archaea that bridge the gap between prokaryotes and eukaryotes.</title>
        <authorList>
            <person name="Spang A."/>
            <person name="Saw J.H."/>
            <person name="Jorgensen S.L."/>
            <person name="Zaremba-Niedzwiedzka K."/>
            <person name="Martijn J."/>
            <person name="Lind A.E."/>
            <person name="van Eijk R."/>
            <person name="Schleper C."/>
            <person name="Guy L."/>
            <person name="Ettema T.J."/>
        </authorList>
    </citation>
    <scope>NUCLEOTIDE SEQUENCE</scope>
</reference>
<feature type="non-terminal residue" evidence="2">
    <location>
        <position position="247"/>
    </location>
</feature>
<evidence type="ECO:0000313" key="2">
    <source>
        <dbReference type="EMBL" id="KKK48920.1"/>
    </source>
</evidence>
<accession>A0A0F8WL32</accession>
<proteinExistence type="predicted"/>
<dbReference type="InterPro" id="IPR005532">
    <property type="entry name" value="SUMF_dom"/>
</dbReference>
<dbReference type="AlphaFoldDB" id="A0A0F8WL32"/>
<name>A0A0F8WL32_9ZZZZ</name>
<comment type="caution">
    <text evidence="2">The sequence shown here is derived from an EMBL/GenBank/DDBJ whole genome shotgun (WGS) entry which is preliminary data.</text>
</comment>
<dbReference type="Gene3D" id="3.90.1580.10">
    <property type="entry name" value="paralog of FGE (formylglycine-generating enzyme)"/>
    <property type="match status" value="1"/>
</dbReference>
<dbReference type="SUPFAM" id="SSF56436">
    <property type="entry name" value="C-type lectin-like"/>
    <property type="match status" value="1"/>
</dbReference>
<feature type="domain" description="Sulfatase-modifying factor enzyme-like" evidence="1">
    <location>
        <begin position="101"/>
        <end position="247"/>
    </location>
</feature>
<organism evidence="2">
    <name type="scientific">marine sediment metagenome</name>
    <dbReference type="NCBI Taxonomy" id="412755"/>
    <lineage>
        <taxon>unclassified sequences</taxon>
        <taxon>metagenomes</taxon>
        <taxon>ecological metagenomes</taxon>
    </lineage>
</organism>
<protein>
    <recommendedName>
        <fullName evidence="1">Sulfatase-modifying factor enzyme-like domain-containing protein</fullName>
    </recommendedName>
</protein>
<dbReference type="Pfam" id="PF03781">
    <property type="entry name" value="FGE-sulfatase"/>
    <property type="match status" value="1"/>
</dbReference>
<dbReference type="InterPro" id="IPR016187">
    <property type="entry name" value="CTDL_fold"/>
</dbReference>
<dbReference type="EMBL" id="LAZR01068823">
    <property type="protein sequence ID" value="KKK48920.1"/>
    <property type="molecule type" value="Genomic_DNA"/>
</dbReference>
<evidence type="ECO:0000259" key="1">
    <source>
        <dbReference type="Pfam" id="PF03781"/>
    </source>
</evidence>
<gene>
    <name evidence="2" type="ORF">LCGC14_3140280</name>
</gene>
<dbReference type="InterPro" id="IPR042095">
    <property type="entry name" value="SUMF_sf"/>
</dbReference>
<sequence length="247" mass="26575">MFEKTLFRLSVVVAALTVVTLASVARADTFGTGGNQFTIDFVDIGNPNNTADDTGSPNPAGTVPYVYRMGKYEISRDMITKANTEGSLGITLYDMTPYGGNQADHPATGVSWNEAARFVNWLNTSEGLTPAYKFAVQPGGDGYNANVNIELWQPGDLGYNSENFFRNDLAAYFLPSVDEWYKAAYNDPSGNYFNYPTGYDTLPDSVPSGTNEDTAVYDHATAKGPADITLAGGLSPYGTMGQGGNVW</sequence>